<evidence type="ECO:0000259" key="1">
    <source>
        <dbReference type="PROSITE" id="PS50853"/>
    </source>
</evidence>
<dbReference type="EMBL" id="JAEMHM010000021">
    <property type="protein sequence ID" value="MBJ6727196.1"/>
    <property type="molecule type" value="Genomic_DNA"/>
</dbReference>
<dbReference type="InterPro" id="IPR003961">
    <property type="entry name" value="FN3_dom"/>
</dbReference>
<protein>
    <submittedName>
        <fullName evidence="2">Fibronectin type III domain-containing protein</fullName>
    </submittedName>
</protein>
<name>A0A8J7S7S9_9BACT</name>
<dbReference type="SUPFAM" id="SSF49265">
    <property type="entry name" value="Fibronectin type III"/>
    <property type="match status" value="1"/>
</dbReference>
<keyword evidence="3" id="KW-1185">Reference proteome</keyword>
<gene>
    <name evidence="2" type="ORF">JFN93_21000</name>
</gene>
<dbReference type="CDD" id="cd00063">
    <property type="entry name" value="FN3"/>
    <property type="match status" value="1"/>
</dbReference>
<dbReference type="InterPro" id="IPR013783">
    <property type="entry name" value="Ig-like_fold"/>
</dbReference>
<dbReference type="Proteomes" id="UP000636888">
    <property type="component" value="Unassembled WGS sequence"/>
</dbReference>
<feature type="domain" description="Fibronectin type-III" evidence="1">
    <location>
        <begin position="133"/>
        <end position="221"/>
    </location>
</feature>
<evidence type="ECO:0000313" key="3">
    <source>
        <dbReference type="Proteomes" id="UP000636888"/>
    </source>
</evidence>
<dbReference type="RefSeq" id="WP_199386111.1">
    <property type="nucleotide sequence ID" value="NZ_JAEMHM010000021.1"/>
</dbReference>
<dbReference type="AlphaFoldDB" id="A0A8J7S7S9"/>
<reference evidence="2" key="1">
    <citation type="submission" date="2020-12" db="EMBL/GenBank/DDBJ databases">
        <title>Geomonas sp. Red875, isolated from river sediment.</title>
        <authorList>
            <person name="Xu Z."/>
            <person name="Zhang Z."/>
            <person name="Masuda Y."/>
            <person name="Itoh H."/>
            <person name="Senoo K."/>
        </authorList>
    </citation>
    <scope>NUCLEOTIDE SEQUENCE</scope>
    <source>
        <strain evidence="2">Red875</strain>
    </source>
</reference>
<evidence type="ECO:0000313" key="2">
    <source>
        <dbReference type="EMBL" id="MBJ6727196.1"/>
    </source>
</evidence>
<proteinExistence type="predicted"/>
<dbReference type="PROSITE" id="PS50853">
    <property type="entry name" value="FN3"/>
    <property type="match status" value="1"/>
</dbReference>
<dbReference type="Pfam" id="PF00041">
    <property type="entry name" value="fn3"/>
    <property type="match status" value="1"/>
</dbReference>
<comment type="caution">
    <text evidence="2">The sequence shown here is derived from an EMBL/GenBank/DDBJ whole genome shotgun (WGS) entry which is preliminary data.</text>
</comment>
<accession>A0A8J7S7S9</accession>
<sequence>MDRRLMDRRLINAYLKLNHAEFIVRSGPPVAALTETGVIGFSWNCFLGSPEALKGAFQNLKESHNASLGGDPVKLAETDARRQEFTGIFGDVLDVLAVAARKDSTLLIKAGLDWIKKSSPSTASQARAALANGPMNFAVKYGVGHEMVGKCAAVKGAKSYEVWCTEDPKDESSWKFLGIFTKASRMEFQGLTPGRQYWFRVRAVLANGKSPWSHVVSLMGI</sequence>
<dbReference type="Gene3D" id="2.60.40.10">
    <property type="entry name" value="Immunoglobulins"/>
    <property type="match status" value="1"/>
</dbReference>
<organism evidence="2 3">
    <name type="scientific">Geomesophilobacter sediminis</name>
    <dbReference type="NCBI Taxonomy" id="2798584"/>
    <lineage>
        <taxon>Bacteria</taxon>
        <taxon>Pseudomonadati</taxon>
        <taxon>Thermodesulfobacteriota</taxon>
        <taxon>Desulfuromonadia</taxon>
        <taxon>Geobacterales</taxon>
        <taxon>Geobacteraceae</taxon>
        <taxon>Geomesophilobacter</taxon>
    </lineage>
</organism>
<dbReference type="InterPro" id="IPR036116">
    <property type="entry name" value="FN3_sf"/>
</dbReference>